<organism evidence="1 2">
    <name type="scientific">Planifilum fimeticola</name>
    <dbReference type="NCBI Taxonomy" id="201975"/>
    <lineage>
        <taxon>Bacteria</taxon>
        <taxon>Bacillati</taxon>
        <taxon>Bacillota</taxon>
        <taxon>Bacilli</taxon>
        <taxon>Bacillales</taxon>
        <taxon>Thermoactinomycetaceae</taxon>
        <taxon>Planifilum</taxon>
    </lineage>
</organism>
<proteinExistence type="predicted"/>
<dbReference type="EMBL" id="PVNE01000041">
    <property type="protein sequence ID" value="PRX38648.1"/>
    <property type="molecule type" value="Genomic_DNA"/>
</dbReference>
<comment type="caution">
    <text evidence="1">The sequence shown here is derived from an EMBL/GenBank/DDBJ whole genome shotgun (WGS) entry which is preliminary data.</text>
</comment>
<sequence length="339" mass="40140">MTEQEMRTKYKDIGQFQVSLRAEEAERLLNRVVPILGIPFDFEECGKKKHASASTKENTVYYREDPRDPRCLILVEFEEPYFHRQYANVIIRFHKDLTDPLKSLLGRVGEREYDDCLIRNSKMNDIVKRHRLNVDIVDQHDLCETLFKRKEFWTDYYFLTHQSGIYPELVDPIPLPITGNMGLMLAIGDEVTESTLYLYHPSCPEPVQLGWDDEAQWFSHVFRWDELERISGFLVSQYPEIPAVPFLLLYRFAPITREKDPEAIQERVKAAWSSLGLFTESEVMNLVKHTCHYKDNLYWKYDQEKGWYCHGDEDDLYSLRILENGAFPFFQLRELLDSI</sequence>
<dbReference type="RefSeq" id="WP_106346674.1">
    <property type="nucleotide sequence ID" value="NZ_PVNE01000041.1"/>
</dbReference>
<dbReference type="AlphaFoldDB" id="A0A2T0LA62"/>
<evidence type="ECO:0000313" key="2">
    <source>
        <dbReference type="Proteomes" id="UP000237797"/>
    </source>
</evidence>
<protein>
    <submittedName>
        <fullName evidence="1">Uncharacterized protein</fullName>
    </submittedName>
</protein>
<accession>A0A2T0LA62</accession>
<reference evidence="1 2" key="1">
    <citation type="submission" date="2018-03" db="EMBL/GenBank/DDBJ databases">
        <title>Genomic Encyclopedia of Archaeal and Bacterial Type Strains, Phase II (KMG-II): from individual species to whole genera.</title>
        <authorList>
            <person name="Goeker M."/>
        </authorList>
    </citation>
    <scope>NUCLEOTIDE SEQUENCE [LARGE SCALE GENOMIC DNA]</scope>
    <source>
        <strain evidence="1 2">DSM 44946</strain>
    </source>
</reference>
<dbReference type="Proteomes" id="UP000237797">
    <property type="component" value="Unassembled WGS sequence"/>
</dbReference>
<keyword evidence="2" id="KW-1185">Reference proteome</keyword>
<dbReference type="OrthoDB" id="2987537at2"/>
<name>A0A2T0LA62_9BACL</name>
<evidence type="ECO:0000313" key="1">
    <source>
        <dbReference type="EMBL" id="PRX38648.1"/>
    </source>
</evidence>
<gene>
    <name evidence="1" type="ORF">CLV97_1412</name>
</gene>